<evidence type="ECO:0000313" key="3">
    <source>
        <dbReference type="EMBL" id="RIJ37857.1"/>
    </source>
</evidence>
<dbReference type="Pfam" id="PF01569">
    <property type="entry name" value="PAP2"/>
    <property type="match status" value="1"/>
</dbReference>
<keyword evidence="1" id="KW-1133">Transmembrane helix</keyword>
<feature type="domain" description="Phosphatidic acid phosphatase type 2/haloperoxidase" evidence="2">
    <location>
        <begin position="130"/>
        <end position="244"/>
    </location>
</feature>
<keyword evidence="1" id="KW-0812">Transmembrane</keyword>
<protein>
    <submittedName>
        <fullName evidence="3">PAP2 family protein</fullName>
    </submittedName>
</protein>
<dbReference type="SUPFAM" id="SSF48317">
    <property type="entry name" value="Acid phosphatase/Vanadium-dependent haloperoxidase"/>
    <property type="match status" value="1"/>
</dbReference>
<sequence>MKNILTSKVRYATNWVLHQPAVRRFRQRYPKLTAFAKGRFDTKYFIGLPLTLILVAAGVNIALLSELTESVLDAEWVVVLDKQFSTMLYEIRTEWLSQFLLLLTKLCDQEGVFIIGGIATVMLLLRKKWVAILAFWITMAGVGLSVRLGKNFVSRARPSDVAYYTIEHFSFPSGHSTTAIALFGLLAYFMHRHYDERWQRRLAAWLAVAFILGIGFSRIYLGVHYLSDVLAGFMLGAFWLLVGISIVEVMLYRRHRQESLQN</sequence>
<dbReference type="AlphaFoldDB" id="A0A399S7T9"/>
<name>A0A399S7T9_9BACT</name>
<dbReference type="InterPro" id="IPR036938">
    <property type="entry name" value="PAP2/HPO_sf"/>
</dbReference>
<evidence type="ECO:0000259" key="2">
    <source>
        <dbReference type="SMART" id="SM00014"/>
    </source>
</evidence>
<reference evidence="4" key="1">
    <citation type="submission" date="2018-08" db="EMBL/GenBank/DDBJ databases">
        <title>Mucilaginibacter sp. MYSH2.</title>
        <authorList>
            <person name="Seo T."/>
        </authorList>
    </citation>
    <scope>NUCLEOTIDE SEQUENCE [LARGE SCALE GENOMIC DNA]</scope>
    <source>
        <strain evidence="4">KIRAN</strain>
    </source>
</reference>
<keyword evidence="4" id="KW-1185">Reference proteome</keyword>
<dbReference type="EMBL" id="QWGE01000003">
    <property type="protein sequence ID" value="RIJ37857.1"/>
    <property type="molecule type" value="Genomic_DNA"/>
</dbReference>
<dbReference type="CDD" id="cd03392">
    <property type="entry name" value="PAP2_like_2"/>
    <property type="match status" value="1"/>
</dbReference>
<evidence type="ECO:0000313" key="4">
    <source>
        <dbReference type="Proteomes" id="UP000266005"/>
    </source>
</evidence>
<comment type="caution">
    <text evidence="3">The sequence shown here is derived from an EMBL/GenBank/DDBJ whole genome shotgun (WGS) entry which is preliminary data.</text>
</comment>
<evidence type="ECO:0000256" key="1">
    <source>
        <dbReference type="SAM" id="Phobius"/>
    </source>
</evidence>
<keyword evidence="1" id="KW-0472">Membrane</keyword>
<accession>A0A399S7T9</accession>
<dbReference type="PANTHER" id="PTHR14969">
    <property type="entry name" value="SPHINGOSINE-1-PHOSPHATE PHOSPHOHYDROLASE"/>
    <property type="match status" value="1"/>
</dbReference>
<feature type="transmembrane region" description="Helical" evidence="1">
    <location>
        <begin position="130"/>
        <end position="149"/>
    </location>
</feature>
<dbReference type="SMART" id="SM00014">
    <property type="entry name" value="acidPPc"/>
    <property type="match status" value="1"/>
</dbReference>
<feature type="transmembrane region" description="Helical" evidence="1">
    <location>
        <begin position="169"/>
        <end position="190"/>
    </location>
</feature>
<dbReference type="Gene3D" id="1.20.144.10">
    <property type="entry name" value="Phosphatidic acid phosphatase type 2/haloperoxidase"/>
    <property type="match status" value="1"/>
</dbReference>
<feature type="transmembrane region" description="Helical" evidence="1">
    <location>
        <begin position="44"/>
        <end position="63"/>
    </location>
</feature>
<dbReference type="PANTHER" id="PTHR14969:SF13">
    <property type="entry name" value="AT30094P"/>
    <property type="match status" value="1"/>
</dbReference>
<organism evidence="3 4">
    <name type="scientific">Pontibacter oryzae</name>
    <dbReference type="NCBI Taxonomy" id="2304593"/>
    <lineage>
        <taxon>Bacteria</taxon>
        <taxon>Pseudomonadati</taxon>
        <taxon>Bacteroidota</taxon>
        <taxon>Cytophagia</taxon>
        <taxon>Cytophagales</taxon>
        <taxon>Hymenobacteraceae</taxon>
        <taxon>Pontibacter</taxon>
    </lineage>
</organism>
<dbReference type="OrthoDB" id="9773582at2"/>
<gene>
    <name evidence="3" type="ORF">D1627_09405</name>
</gene>
<proteinExistence type="predicted"/>
<feature type="transmembrane region" description="Helical" evidence="1">
    <location>
        <begin position="99"/>
        <end position="125"/>
    </location>
</feature>
<dbReference type="InterPro" id="IPR000326">
    <property type="entry name" value="PAP2/HPO"/>
</dbReference>
<feature type="transmembrane region" description="Helical" evidence="1">
    <location>
        <begin position="229"/>
        <end position="252"/>
    </location>
</feature>
<dbReference type="Proteomes" id="UP000266005">
    <property type="component" value="Unassembled WGS sequence"/>
</dbReference>
<dbReference type="RefSeq" id="WP_119432513.1">
    <property type="nucleotide sequence ID" value="NZ_QWGE01000003.1"/>
</dbReference>
<feature type="transmembrane region" description="Helical" evidence="1">
    <location>
        <begin position="202"/>
        <end position="223"/>
    </location>
</feature>